<keyword evidence="4" id="KW-0145">Chemotaxis</keyword>
<dbReference type="PANTHER" id="PTHR43395:SF1">
    <property type="entry name" value="CHEMOTAXIS PROTEIN CHEA"/>
    <property type="match status" value="1"/>
</dbReference>
<dbReference type="Pfam" id="PF02518">
    <property type="entry name" value="HATPase_c"/>
    <property type="match status" value="1"/>
</dbReference>
<dbReference type="SUPFAM" id="SSF55874">
    <property type="entry name" value="ATPase domain of HSP90 chaperone/DNA topoisomerase II/histidine kinase"/>
    <property type="match status" value="1"/>
</dbReference>
<feature type="domain" description="CheW-like" evidence="13">
    <location>
        <begin position="536"/>
        <end position="667"/>
    </location>
</feature>
<dbReference type="RefSeq" id="WP_095369511.1">
    <property type="nucleotide sequence ID" value="NZ_CP022983.1"/>
</dbReference>
<dbReference type="InterPro" id="IPR010808">
    <property type="entry name" value="CheA_P2-bd"/>
</dbReference>
<dbReference type="EC" id="2.7.13.3" evidence="2"/>
<dbReference type="InterPro" id="IPR036890">
    <property type="entry name" value="HATPase_C_sf"/>
</dbReference>
<dbReference type="InterPro" id="IPR037006">
    <property type="entry name" value="CheA-like_homodim_sf"/>
</dbReference>
<keyword evidence="16" id="KW-1185">Reference proteome</keyword>
<dbReference type="Gene3D" id="1.20.120.160">
    <property type="entry name" value="HPT domain"/>
    <property type="match status" value="1"/>
</dbReference>
<dbReference type="Gene3D" id="3.30.565.10">
    <property type="entry name" value="Histidine kinase-like ATPase, C-terminal domain"/>
    <property type="match status" value="1"/>
</dbReference>
<dbReference type="GO" id="GO:0005524">
    <property type="term" value="F:ATP binding"/>
    <property type="evidence" value="ECO:0007669"/>
    <property type="project" value="UniProtKB-KW"/>
</dbReference>
<keyword evidence="7" id="KW-0547">Nucleotide-binding</keyword>
<evidence type="ECO:0000256" key="7">
    <source>
        <dbReference type="ARBA" id="ARBA00022741"/>
    </source>
</evidence>
<evidence type="ECO:0000256" key="6">
    <source>
        <dbReference type="ARBA" id="ARBA00022679"/>
    </source>
</evidence>
<dbReference type="CDD" id="cd16916">
    <property type="entry name" value="HATPase_CheA-like"/>
    <property type="match status" value="1"/>
</dbReference>
<dbReference type="Pfam" id="PF01627">
    <property type="entry name" value="Hpt"/>
    <property type="match status" value="1"/>
</dbReference>
<dbReference type="InterPro" id="IPR036641">
    <property type="entry name" value="HPT_dom_sf"/>
</dbReference>
<dbReference type="Gene3D" id="2.30.30.40">
    <property type="entry name" value="SH3 Domains"/>
    <property type="match status" value="1"/>
</dbReference>
<dbReference type="EMBL" id="CP022983">
    <property type="protein sequence ID" value="ASV65936.1"/>
    <property type="molecule type" value="Genomic_DNA"/>
</dbReference>
<evidence type="ECO:0000259" key="13">
    <source>
        <dbReference type="PROSITE" id="PS50851"/>
    </source>
</evidence>
<dbReference type="FunFam" id="3.30.565.10:FF:000016">
    <property type="entry name" value="Chemotaxis protein CheA, putative"/>
    <property type="match status" value="1"/>
</dbReference>
<dbReference type="PROSITE" id="PS50851">
    <property type="entry name" value="CHEW"/>
    <property type="match status" value="1"/>
</dbReference>
<dbReference type="CDD" id="cd00731">
    <property type="entry name" value="CheA_reg"/>
    <property type="match status" value="1"/>
</dbReference>
<evidence type="ECO:0000256" key="1">
    <source>
        <dbReference type="ARBA" id="ARBA00000085"/>
    </source>
</evidence>
<dbReference type="PROSITE" id="PS50894">
    <property type="entry name" value="HPT"/>
    <property type="match status" value="1"/>
</dbReference>
<comment type="catalytic activity">
    <reaction evidence="1">
        <text>ATP + protein L-histidine = ADP + protein N-phospho-L-histidine.</text>
        <dbReference type="EC" id="2.7.13.3"/>
    </reaction>
</comment>
<dbReference type="SUPFAM" id="SSF47226">
    <property type="entry name" value="Histidine-containing phosphotransfer domain, HPT domain"/>
    <property type="match status" value="1"/>
</dbReference>
<dbReference type="CDD" id="cd00088">
    <property type="entry name" value="HPT"/>
    <property type="match status" value="1"/>
</dbReference>
<dbReference type="SUPFAM" id="SSF47384">
    <property type="entry name" value="Homodimeric domain of signal transducing histidine kinase"/>
    <property type="match status" value="1"/>
</dbReference>
<dbReference type="PANTHER" id="PTHR43395">
    <property type="entry name" value="SENSOR HISTIDINE KINASE CHEA"/>
    <property type="match status" value="1"/>
</dbReference>
<evidence type="ECO:0000259" key="14">
    <source>
        <dbReference type="PROSITE" id="PS50894"/>
    </source>
</evidence>
<evidence type="ECO:0000313" key="15">
    <source>
        <dbReference type="EMBL" id="ASV65936.1"/>
    </source>
</evidence>
<dbReference type="OrthoDB" id="9803176at2"/>
<evidence type="ECO:0000313" key="16">
    <source>
        <dbReference type="Proteomes" id="UP000215137"/>
    </source>
</evidence>
<dbReference type="Proteomes" id="UP000215137">
    <property type="component" value="Chromosome"/>
</dbReference>
<dbReference type="InterPro" id="IPR005467">
    <property type="entry name" value="His_kinase_dom"/>
</dbReference>
<evidence type="ECO:0000256" key="11">
    <source>
        <dbReference type="PROSITE-ProRule" id="PRU00110"/>
    </source>
</evidence>
<organism evidence="15 16">
    <name type="scientific">Cytobacillus kochii</name>
    <dbReference type="NCBI Taxonomy" id="859143"/>
    <lineage>
        <taxon>Bacteria</taxon>
        <taxon>Bacillati</taxon>
        <taxon>Bacillota</taxon>
        <taxon>Bacilli</taxon>
        <taxon>Bacillales</taxon>
        <taxon>Bacillaceae</taxon>
        <taxon>Cytobacillus</taxon>
    </lineage>
</organism>
<evidence type="ECO:0000256" key="3">
    <source>
        <dbReference type="ARBA" id="ARBA00021495"/>
    </source>
</evidence>
<dbReference type="KEGG" id="bko:CKF48_00505"/>
<gene>
    <name evidence="15" type="ORF">CKF48_00505</name>
</gene>
<dbReference type="AlphaFoldDB" id="A0A248TCP7"/>
<dbReference type="PRINTS" id="PR00344">
    <property type="entry name" value="BCTRLSENSOR"/>
</dbReference>
<keyword evidence="10" id="KW-0902">Two-component regulatory system</keyword>
<dbReference type="InterPro" id="IPR008207">
    <property type="entry name" value="Sig_transdc_His_kin_Hpt_dom"/>
</dbReference>
<dbReference type="InterPro" id="IPR051315">
    <property type="entry name" value="Bact_Chemotaxis_CheA"/>
</dbReference>
<feature type="modified residue" description="Phosphohistidine" evidence="11">
    <location>
        <position position="46"/>
    </location>
</feature>
<dbReference type="InterPro" id="IPR003594">
    <property type="entry name" value="HATPase_dom"/>
</dbReference>
<dbReference type="InterPro" id="IPR004358">
    <property type="entry name" value="Sig_transdc_His_kin-like_C"/>
</dbReference>
<evidence type="ECO:0000256" key="2">
    <source>
        <dbReference type="ARBA" id="ARBA00012438"/>
    </source>
</evidence>
<dbReference type="InterPro" id="IPR004105">
    <property type="entry name" value="CheA-like_dim"/>
</dbReference>
<dbReference type="InterPro" id="IPR037052">
    <property type="entry name" value="CheA-like_P2_sf"/>
</dbReference>
<proteinExistence type="predicted"/>
<dbReference type="Pfam" id="PF01584">
    <property type="entry name" value="CheW"/>
    <property type="match status" value="1"/>
</dbReference>
<dbReference type="GO" id="GO:0005737">
    <property type="term" value="C:cytoplasm"/>
    <property type="evidence" value="ECO:0007669"/>
    <property type="project" value="InterPro"/>
</dbReference>
<reference evidence="15 16" key="1">
    <citation type="submission" date="2017-08" db="EMBL/GenBank/DDBJ databases">
        <title>Complete Genome Sequence of Bacillus kochii Oregon-R-modENCODE STRAIN BDGP4, isolated from Drosophila melanogaster gut.</title>
        <authorList>
            <person name="Wan K.H."/>
            <person name="Yu C."/>
            <person name="Park S."/>
            <person name="Hammonds A.S."/>
            <person name="Booth B.W."/>
            <person name="Celniker S.E."/>
        </authorList>
    </citation>
    <scope>NUCLEOTIDE SEQUENCE [LARGE SCALE GENOMIC DNA]</scope>
    <source>
        <strain evidence="15 16">BDGP4</strain>
    </source>
</reference>
<feature type="domain" description="HPt" evidence="14">
    <location>
        <begin position="1"/>
        <end position="103"/>
    </location>
</feature>
<accession>A0A248TCP7</accession>
<dbReference type="PROSITE" id="PS50109">
    <property type="entry name" value="HIS_KIN"/>
    <property type="match status" value="1"/>
</dbReference>
<keyword evidence="8" id="KW-0418">Kinase</keyword>
<evidence type="ECO:0000256" key="4">
    <source>
        <dbReference type="ARBA" id="ARBA00022500"/>
    </source>
</evidence>
<dbReference type="SUPFAM" id="SSF50341">
    <property type="entry name" value="CheW-like"/>
    <property type="match status" value="1"/>
</dbReference>
<dbReference type="SUPFAM" id="SSF55052">
    <property type="entry name" value="CheY-binding domain of CheA"/>
    <property type="match status" value="1"/>
</dbReference>
<dbReference type="InterPro" id="IPR002545">
    <property type="entry name" value="CheW-lke_dom"/>
</dbReference>
<evidence type="ECO:0000256" key="8">
    <source>
        <dbReference type="ARBA" id="ARBA00022777"/>
    </source>
</evidence>
<dbReference type="GO" id="GO:0006935">
    <property type="term" value="P:chemotaxis"/>
    <property type="evidence" value="ECO:0007669"/>
    <property type="project" value="UniProtKB-KW"/>
</dbReference>
<evidence type="ECO:0000259" key="12">
    <source>
        <dbReference type="PROSITE" id="PS50109"/>
    </source>
</evidence>
<name>A0A248TCP7_9BACI</name>
<dbReference type="SMART" id="SM00260">
    <property type="entry name" value="CheW"/>
    <property type="match status" value="1"/>
</dbReference>
<sequence length="667" mass="74540">MEMNQYLDLFIEESKEHLQNCNDLLLKLEQSPEDLFIVNEIFRSAHTLKGMSATMEFNDLAQLTHQMENVLDLIRNEKLAVSSQVLDVLFLAADYLEEMVESIASGGNGQLNVETVVKQLQSLDGKEQLENVNAPETMQFGKLTYDDYEWTVLSQSKGTDYHPYEVTVQLHKDCLLKAVRVFMVFETLEKNGEIIKSHPQATALEEEQFDFEFTVTILSSNTKEEIEMELLKISEIDAVEIIAIDLSQASEEAAVAVEQVVLPTEKEVEVAQQQTSSFKQQSKHATKTIRVNIERLDILMNLFEELVIDRGRLLQISQDLDHQGLQETVEHMSRISGDLQNIILNMRMVPIDTVFNRFPKMVRQLAKDLHKSVNLEIIGAQTELDRTVIDEIGDPLVHLIRNAMDHGIEKPEERLAKGKSQQGTIILKAYHSGNHIFIEITDDGAGINKDNVCRKAISKGIIKEEEIASMEDQDIYQLIFSSGFSTAKEISDVSGRGVGLDVVKSTIESLGGYVTIQSNEGNGSTFSIQLPLTLSIISAMLVEVENEKYAIPLSSIIETAIIKKADIMKTHNQQVIDFRGKVVPLVSLQSIFEVNDESEETPETLSVVIVRKGEKLAALIVSSFIGQQEIVLKSLGDYLTNVFAISGATILGDGQVALIIDCNELIK</sequence>
<dbReference type="InterPro" id="IPR036061">
    <property type="entry name" value="CheW-like_dom_sf"/>
</dbReference>
<dbReference type="Gene3D" id="3.30.70.1110">
    <property type="entry name" value="Histidine kinase CheA-like, P2 response regulator-binding domain"/>
    <property type="match status" value="1"/>
</dbReference>
<keyword evidence="5 11" id="KW-0597">Phosphoprotein</keyword>
<feature type="domain" description="Histidine kinase" evidence="12">
    <location>
        <begin position="284"/>
        <end position="534"/>
    </location>
</feature>
<keyword evidence="9" id="KW-0067">ATP-binding</keyword>
<evidence type="ECO:0000256" key="10">
    <source>
        <dbReference type="ARBA" id="ARBA00023012"/>
    </source>
</evidence>
<dbReference type="SMART" id="SM00073">
    <property type="entry name" value="HPT"/>
    <property type="match status" value="1"/>
</dbReference>
<dbReference type="Gene3D" id="1.10.287.560">
    <property type="entry name" value="Histidine kinase CheA-like, homodimeric domain"/>
    <property type="match status" value="1"/>
</dbReference>
<evidence type="ECO:0000256" key="9">
    <source>
        <dbReference type="ARBA" id="ARBA00022840"/>
    </source>
</evidence>
<dbReference type="InterPro" id="IPR035891">
    <property type="entry name" value="CheY-binding_CheA"/>
</dbReference>
<dbReference type="Pfam" id="PF07194">
    <property type="entry name" value="P2"/>
    <property type="match status" value="1"/>
</dbReference>
<dbReference type="SMART" id="SM01231">
    <property type="entry name" value="H-kinase_dim"/>
    <property type="match status" value="1"/>
</dbReference>
<dbReference type="InterPro" id="IPR036097">
    <property type="entry name" value="HisK_dim/P_sf"/>
</dbReference>
<dbReference type="Pfam" id="PF02895">
    <property type="entry name" value="H-kinase_dim"/>
    <property type="match status" value="1"/>
</dbReference>
<keyword evidence="6" id="KW-0808">Transferase</keyword>
<dbReference type="GO" id="GO:0000155">
    <property type="term" value="F:phosphorelay sensor kinase activity"/>
    <property type="evidence" value="ECO:0007669"/>
    <property type="project" value="InterPro"/>
</dbReference>
<evidence type="ECO:0000256" key="5">
    <source>
        <dbReference type="ARBA" id="ARBA00022553"/>
    </source>
</evidence>
<protein>
    <recommendedName>
        <fullName evidence="3">Chemotaxis protein CheA</fullName>
        <ecNumber evidence="2">2.7.13.3</ecNumber>
    </recommendedName>
</protein>
<dbReference type="SMART" id="SM00387">
    <property type="entry name" value="HATPase_c"/>
    <property type="match status" value="1"/>
</dbReference>